<keyword evidence="3" id="KW-0732">Signal</keyword>
<protein>
    <recommendedName>
        <fullName evidence="10">L domain-like protein</fullName>
    </recommendedName>
</protein>
<organism evidence="8 9">
    <name type="scientific">Didymella pomorum</name>
    <dbReference type="NCBI Taxonomy" id="749634"/>
    <lineage>
        <taxon>Eukaryota</taxon>
        <taxon>Fungi</taxon>
        <taxon>Dikarya</taxon>
        <taxon>Ascomycota</taxon>
        <taxon>Pezizomycotina</taxon>
        <taxon>Dothideomycetes</taxon>
        <taxon>Pleosporomycetidae</taxon>
        <taxon>Pleosporales</taxon>
        <taxon>Pleosporineae</taxon>
        <taxon>Didymellaceae</taxon>
        <taxon>Didymella</taxon>
    </lineage>
</organism>
<feature type="compositionally biased region" description="Polar residues" evidence="7">
    <location>
        <begin position="409"/>
        <end position="419"/>
    </location>
</feature>
<feature type="compositionally biased region" description="Low complexity" evidence="7">
    <location>
        <begin position="187"/>
        <end position="200"/>
    </location>
</feature>
<evidence type="ECO:0000256" key="2">
    <source>
        <dbReference type="ARBA" id="ARBA00022614"/>
    </source>
</evidence>
<keyword evidence="6" id="KW-0067">ATP-binding</keyword>
<feature type="region of interest" description="Disordered" evidence="7">
    <location>
        <begin position="853"/>
        <end position="878"/>
    </location>
</feature>
<evidence type="ECO:0000256" key="3">
    <source>
        <dbReference type="ARBA" id="ARBA00022729"/>
    </source>
</evidence>
<dbReference type="Pfam" id="PF00560">
    <property type="entry name" value="LRR_1"/>
    <property type="match status" value="1"/>
</dbReference>
<evidence type="ECO:0000256" key="7">
    <source>
        <dbReference type="SAM" id="MobiDB-lite"/>
    </source>
</evidence>
<comment type="subcellular location">
    <subcellularLocation>
        <location evidence="1">Membrane</location>
        <topology evidence="1">Single-pass membrane protein</topology>
    </subcellularLocation>
</comment>
<dbReference type="InterPro" id="IPR003591">
    <property type="entry name" value="Leu-rich_rpt_typical-subtyp"/>
</dbReference>
<dbReference type="InterPro" id="IPR001611">
    <property type="entry name" value="Leu-rich_rpt"/>
</dbReference>
<dbReference type="OrthoDB" id="676979at2759"/>
<accession>A0A9W8ZFA5</accession>
<evidence type="ECO:0000313" key="9">
    <source>
        <dbReference type="Proteomes" id="UP001140510"/>
    </source>
</evidence>
<dbReference type="PANTHER" id="PTHR48053:SF71">
    <property type="entry name" value="LEUCINE RICH REPEAT FAMILY PROTEIN, EXPRESSED"/>
    <property type="match status" value="1"/>
</dbReference>
<feature type="region of interest" description="Disordered" evidence="7">
    <location>
        <begin position="1"/>
        <end position="505"/>
    </location>
</feature>
<evidence type="ECO:0000256" key="1">
    <source>
        <dbReference type="ARBA" id="ARBA00004167"/>
    </source>
</evidence>
<evidence type="ECO:0000256" key="4">
    <source>
        <dbReference type="ARBA" id="ARBA00022737"/>
    </source>
</evidence>
<feature type="compositionally biased region" description="Polar residues" evidence="7">
    <location>
        <begin position="323"/>
        <end position="337"/>
    </location>
</feature>
<feature type="compositionally biased region" description="Low complexity" evidence="7">
    <location>
        <begin position="146"/>
        <end position="169"/>
    </location>
</feature>
<gene>
    <name evidence="8" type="ORF">N0V91_004836</name>
</gene>
<dbReference type="PANTHER" id="PTHR48053">
    <property type="entry name" value="LEUCINE RICH REPEAT FAMILY PROTEIN, EXPRESSED"/>
    <property type="match status" value="1"/>
</dbReference>
<name>A0A9W8ZFA5_9PLEO</name>
<dbReference type="SUPFAM" id="SSF52058">
    <property type="entry name" value="L domain-like"/>
    <property type="match status" value="2"/>
</dbReference>
<feature type="compositionally biased region" description="Polar residues" evidence="7">
    <location>
        <begin position="272"/>
        <end position="287"/>
    </location>
</feature>
<dbReference type="SMART" id="SM00364">
    <property type="entry name" value="LRR_BAC"/>
    <property type="match status" value="8"/>
</dbReference>
<dbReference type="InterPro" id="IPR051716">
    <property type="entry name" value="Plant_RL_S/T_kinase"/>
</dbReference>
<feature type="region of interest" description="Disordered" evidence="7">
    <location>
        <begin position="1092"/>
        <end position="1121"/>
    </location>
</feature>
<keyword evidence="2" id="KW-0433">Leucine-rich repeat</keyword>
<dbReference type="PROSITE" id="PS51450">
    <property type="entry name" value="LRR"/>
    <property type="match status" value="4"/>
</dbReference>
<dbReference type="Proteomes" id="UP001140510">
    <property type="component" value="Unassembled WGS sequence"/>
</dbReference>
<feature type="compositionally biased region" description="Polar residues" evidence="7">
    <location>
        <begin position="69"/>
        <end position="80"/>
    </location>
</feature>
<dbReference type="AlphaFoldDB" id="A0A9W8ZFA5"/>
<keyword evidence="9" id="KW-1185">Reference proteome</keyword>
<dbReference type="Gene3D" id="3.80.10.10">
    <property type="entry name" value="Ribonuclease Inhibitor"/>
    <property type="match status" value="3"/>
</dbReference>
<comment type="caution">
    <text evidence="8">The sequence shown here is derived from an EMBL/GenBank/DDBJ whole genome shotgun (WGS) entry which is preliminary data.</text>
</comment>
<dbReference type="SMART" id="SM00369">
    <property type="entry name" value="LRR_TYP"/>
    <property type="match status" value="10"/>
</dbReference>
<evidence type="ECO:0000256" key="5">
    <source>
        <dbReference type="ARBA" id="ARBA00022741"/>
    </source>
</evidence>
<keyword evidence="5" id="KW-0547">Nucleotide-binding</keyword>
<feature type="compositionally biased region" description="Polar residues" evidence="7">
    <location>
        <begin position="1096"/>
        <end position="1107"/>
    </location>
</feature>
<evidence type="ECO:0008006" key="10">
    <source>
        <dbReference type="Google" id="ProtNLM"/>
    </source>
</evidence>
<dbReference type="InterPro" id="IPR032675">
    <property type="entry name" value="LRR_dom_sf"/>
</dbReference>
<dbReference type="GO" id="GO:0005524">
    <property type="term" value="F:ATP binding"/>
    <property type="evidence" value="ECO:0007669"/>
    <property type="project" value="UniProtKB-KW"/>
</dbReference>
<feature type="compositionally biased region" description="Acidic residues" evidence="7">
    <location>
        <begin position="1112"/>
        <end position="1121"/>
    </location>
</feature>
<evidence type="ECO:0000313" key="8">
    <source>
        <dbReference type="EMBL" id="KAJ4406164.1"/>
    </source>
</evidence>
<feature type="compositionally biased region" description="Low complexity" evidence="7">
    <location>
        <begin position="53"/>
        <end position="68"/>
    </location>
</feature>
<keyword evidence="4" id="KW-0677">Repeat</keyword>
<reference evidence="8" key="1">
    <citation type="submission" date="2022-10" db="EMBL/GenBank/DDBJ databases">
        <title>Tapping the CABI collections for fungal endophytes: first genome assemblies for Collariella, Neodidymelliopsis, Ascochyta clinopodiicola, Didymella pomorum, Didymosphaeria variabile, Neocosmospora piperis and Neocucurbitaria cava.</title>
        <authorList>
            <person name="Hill R."/>
        </authorList>
    </citation>
    <scope>NUCLEOTIDE SEQUENCE</scope>
    <source>
        <strain evidence="8">IMI 355091</strain>
    </source>
</reference>
<evidence type="ECO:0000256" key="6">
    <source>
        <dbReference type="ARBA" id="ARBA00022840"/>
    </source>
</evidence>
<dbReference type="EMBL" id="JAPEVA010000029">
    <property type="protein sequence ID" value="KAJ4406164.1"/>
    <property type="molecule type" value="Genomic_DNA"/>
</dbReference>
<proteinExistence type="predicted"/>
<dbReference type="GO" id="GO:0016020">
    <property type="term" value="C:membrane"/>
    <property type="evidence" value="ECO:0007669"/>
    <property type="project" value="UniProtKB-SubCell"/>
</dbReference>
<feature type="compositionally biased region" description="Polar residues" evidence="7">
    <location>
        <begin position="26"/>
        <end position="52"/>
    </location>
</feature>
<sequence length="1121" mass="120647">MDQSSNLPRPSGIPRPATSRLPVLRPQSSQPQLRSPASNTQLRKKPSVSSFSRPTPQQQPIQAPARTASLISQSQPTIQRKSSRISLVPSYEAPTASRGAVPAPKPSANATLTKKPSRASLVPSSARLVSSIPSGVPPPRTSSQNAPAFKKPFARPPSRQSRTPSQPVRTPSISKEDDVLGSLDGFRSASRASSRAGSRAGLHESSSSPEYAPEVQPEEPEKRKSRPSLSERTMESLAQLPSSPANGKSKGRRSSFFNQDNSMPPPLRPASAMSNKSNPGRPTTSDGTGKRLPTTPSKAGAPSSRMSMTVPSKRIVSAAAATPTGTPSRISSISRPTTAIKKPALVPTQNILTPSKPRAPLSDSKGIASRTPKARPSVAGTFGQAISPPGAVKAVSPPPPTGSARKDPSSSLALRNSIAQAKAARKQEATESPNATPKKAENSSNALREQIAQAREAAKRNKPGPIRADTPPKDAIIPDPEEIAGFDFGLGDPFNQNPKGGQSVLRKRVDGARTTGRLNIAGMQLTEMPDEVLRMYDPNDTTVAWGEIMDVTTIVAADNELETLPDSMFPDVDVNDVDDDDAGPQFGGVQTLDFHGNLLRELPMGLRRLAELTKLNLSRNNLTMEALDVIAQIASLRELKLAENDLTGELSPSIADLAQLEVLDVANNKLISLPVELRELTQLRTFNVADNQLRSVPMELFTSTSLVDLNATKNRLEGTFFTIESAPHLQELRLSGNALTSLADSTDLNLPVLKYLDISANRMSLLPDVTSWASLGTLLLGDNKVTTFPEGFFSLKQLRIADFTANDISRVDERIALMEALDNLTLAANPIRERKFLTMSTDDMKRDLHARLQPEENVTRPDEDDEFSVGEQAPEVSNGWTVTPSGTLDLVSKGFSDFDDDALITLAEMNDIRQVNLQNNLLQTIPLSFGQIAFLTILDLSKNSISNPLTSPLELPKLRELRLSGNKLSSLTPLTAHLAAPSLQSLDISQNRLTGSLPSLHDSFPALITLIASDNAITDVPAESLSELKIVNLSNNNIERLDPRIGLHAGTLTSFIVEGNKFRVPNYQVLSKGTDAILSWLKDKIPRDSLRGRSESAASNVTRTTEGGSEFFDAEDGGVAW</sequence>